<reference evidence="1" key="1">
    <citation type="submission" date="2022-11" db="EMBL/GenBank/DDBJ databases">
        <title>Centuries of genome instability and evolution in soft-shell clam transmissible cancer (bioRxiv).</title>
        <authorList>
            <person name="Hart S.F.M."/>
            <person name="Yonemitsu M.A."/>
            <person name="Giersch R.M."/>
            <person name="Beal B.F."/>
            <person name="Arriagada G."/>
            <person name="Davis B.W."/>
            <person name="Ostrander E.A."/>
            <person name="Goff S.P."/>
            <person name="Metzger M.J."/>
        </authorList>
    </citation>
    <scope>NUCLEOTIDE SEQUENCE</scope>
    <source>
        <strain evidence="1">MELC-2E11</strain>
        <tissue evidence="1">Siphon/mantle</tissue>
    </source>
</reference>
<proteinExistence type="predicted"/>
<evidence type="ECO:0000313" key="1">
    <source>
        <dbReference type="EMBL" id="WAR16471.1"/>
    </source>
</evidence>
<accession>A0ABY7F613</accession>
<gene>
    <name evidence="1" type="ORF">MAR_031065</name>
</gene>
<organism evidence="1 2">
    <name type="scientific">Mya arenaria</name>
    <name type="common">Soft-shell clam</name>
    <dbReference type="NCBI Taxonomy" id="6604"/>
    <lineage>
        <taxon>Eukaryota</taxon>
        <taxon>Metazoa</taxon>
        <taxon>Spiralia</taxon>
        <taxon>Lophotrochozoa</taxon>
        <taxon>Mollusca</taxon>
        <taxon>Bivalvia</taxon>
        <taxon>Autobranchia</taxon>
        <taxon>Heteroconchia</taxon>
        <taxon>Euheterodonta</taxon>
        <taxon>Imparidentia</taxon>
        <taxon>Neoheterodontei</taxon>
        <taxon>Myida</taxon>
        <taxon>Myoidea</taxon>
        <taxon>Myidae</taxon>
        <taxon>Mya</taxon>
    </lineage>
</organism>
<name>A0ABY7F613_MYAAR</name>
<evidence type="ECO:0000313" key="2">
    <source>
        <dbReference type="Proteomes" id="UP001164746"/>
    </source>
</evidence>
<dbReference type="Proteomes" id="UP001164746">
    <property type="component" value="Chromosome 10"/>
</dbReference>
<protein>
    <submittedName>
        <fullName evidence="1">Uncharacterized protein</fullName>
    </submittedName>
</protein>
<keyword evidence="2" id="KW-1185">Reference proteome</keyword>
<sequence length="124" mass="13625">MNIVICNIGLNYIMKATPNNRSVSCPVTGNSNCLILLRSLVAILCQRTSPGVVWRPYLVLRMPFGNECMAANRDMANIVTELIAIVRVLANTVMECMDIHNMADMNLNSLSKAAPDAVLDDNRS</sequence>
<dbReference type="EMBL" id="CP111021">
    <property type="protein sequence ID" value="WAR16471.1"/>
    <property type="molecule type" value="Genomic_DNA"/>
</dbReference>